<feature type="compositionally biased region" description="Low complexity" evidence="13">
    <location>
        <begin position="237"/>
        <end position="255"/>
    </location>
</feature>
<feature type="region of interest" description="Disordered" evidence="13">
    <location>
        <begin position="320"/>
        <end position="350"/>
    </location>
</feature>
<evidence type="ECO:0000313" key="16">
    <source>
        <dbReference type="EMBL" id="ORZ36665.1"/>
    </source>
</evidence>
<evidence type="ECO:0000256" key="3">
    <source>
        <dbReference type="ARBA" id="ARBA00012483"/>
    </source>
</evidence>
<dbReference type="PANTHER" id="PTHR45977">
    <property type="entry name" value="TARGET OF ERK KINASE MPK-1"/>
    <property type="match status" value="1"/>
</dbReference>
<accession>A0A1Y2HPY5</accession>
<dbReference type="Proteomes" id="UP000193411">
    <property type="component" value="Unassembled WGS sequence"/>
</dbReference>
<keyword evidence="11 14" id="KW-0472">Membrane</keyword>
<evidence type="ECO:0000256" key="9">
    <source>
        <dbReference type="ARBA" id="ARBA00022833"/>
    </source>
</evidence>
<dbReference type="PANTHER" id="PTHR45977:SF4">
    <property type="entry name" value="RING-TYPE DOMAIN-CONTAINING PROTEIN"/>
    <property type="match status" value="1"/>
</dbReference>
<keyword evidence="10 14" id="KW-1133">Transmembrane helix</keyword>
<comment type="catalytic activity">
    <reaction evidence="1">
        <text>S-ubiquitinyl-[E2 ubiquitin-conjugating enzyme]-L-cysteine + [acceptor protein]-L-lysine = [E2 ubiquitin-conjugating enzyme]-L-cysteine + N(6)-ubiquitinyl-[acceptor protein]-L-lysine.</text>
        <dbReference type="EC" id="2.3.2.27"/>
    </reaction>
</comment>
<dbReference type="InterPro" id="IPR001841">
    <property type="entry name" value="Znf_RING"/>
</dbReference>
<evidence type="ECO:0000256" key="11">
    <source>
        <dbReference type="ARBA" id="ARBA00023136"/>
    </source>
</evidence>
<evidence type="ECO:0000256" key="2">
    <source>
        <dbReference type="ARBA" id="ARBA00004141"/>
    </source>
</evidence>
<evidence type="ECO:0000256" key="4">
    <source>
        <dbReference type="ARBA" id="ARBA00022679"/>
    </source>
</evidence>
<dbReference type="CDD" id="cd16454">
    <property type="entry name" value="RING-H2_PA-TM-RING"/>
    <property type="match status" value="1"/>
</dbReference>
<keyword evidence="7 12" id="KW-0863">Zinc-finger</keyword>
<dbReference type="GO" id="GO:0006511">
    <property type="term" value="P:ubiquitin-dependent protein catabolic process"/>
    <property type="evidence" value="ECO:0007669"/>
    <property type="project" value="TreeGrafter"/>
</dbReference>
<dbReference type="EMBL" id="MCFL01000016">
    <property type="protein sequence ID" value="ORZ36665.1"/>
    <property type="molecule type" value="Genomic_DNA"/>
</dbReference>
<dbReference type="InterPro" id="IPR013083">
    <property type="entry name" value="Znf_RING/FYVE/PHD"/>
</dbReference>
<feature type="region of interest" description="Disordered" evidence="13">
    <location>
        <begin position="1"/>
        <end position="25"/>
    </location>
</feature>
<dbReference type="GO" id="GO:0016020">
    <property type="term" value="C:membrane"/>
    <property type="evidence" value="ECO:0007669"/>
    <property type="project" value="UniProtKB-SubCell"/>
</dbReference>
<evidence type="ECO:0000256" key="8">
    <source>
        <dbReference type="ARBA" id="ARBA00022786"/>
    </source>
</evidence>
<keyword evidence="17" id="KW-1185">Reference proteome</keyword>
<evidence type="ECO:0000256" key="5">
    <source>
        <dbReference type="ARBA" id="ARBA00022692"/>
    </source>
</evidence>
<dbReference type="GO" id="GO:0061630">
    <property type="term" value="F:ubiquitin protein ligase activity"/>
    <property type="evidence" value="ECO:0007669"/>
    <property type="project" value="UniProtKB-EC"/>
</dbReference>
<evidence type="ECO:0000256" key="14">
    <source>
        <dbReference type="SAM" id="Phobius"/>
    </source>
</evidence>
<evidence type="ECO:0000313" key="17">
    <source>
        <dbReference type="Proteomes" id="UP000193411"/>
    </source>
</evidence>
<sequence>MDPQPVPDPPASPAATKAAASESPMPSRVVIAGTGNGPDHQPANSDGVIYAASTAAASDVSLTAGMLILYMIIVIASGIVVGVCLHYVFAVGLPLIKRKWQRYRTRRQLGLLLDNDPHNKFPLFQFDPAQVQGLGQPEADATAVVIQVPVAAEPDINTNNPISNTLHYRRRHHSSNIRQRFIRPPSLLRHHSASIASSISLPTSTSLAATSARPSFNRSLSATTTASLFSNVPNQLASASTSSSPPHPTTPTAVAGTSQVTCSICLDDYERGDKIRQLPCGHHFHDRCLRPWLEQSALQAPPPPQHAHPIPAPMNMQAVQEQEQSPRRRRNTMSMSGSVAAHHQPRGRSRSLSAFISASTLGRRHANAHEHEHEHAHMSVDASTGSNVHHRRWLSLRSRMHSSRSASAGGLSSSLYLSYWQRHPISCPMCRESWSLVPAPKADQEQQVVARLGGHGRRVMGQRGGGSAGGRQPVQMLADGVGGRAGSDLQAIGEHVGRDHDEDGDGDEQDDDTVLDVDAIAQQREDWMRQLRRLDESEAEAEAHSPSSVDRAVGDRVAGRAG</sequence>
<dbReference type="EC" id="2.3.2.27" evidence="3"/>
<evidence type="ECO:0000256" key="7">
    <source>
        <dbReference type="ARBA" id="ARBA00022771"/>
    </source>
</evidence>
<keyword evidence="4" id="KW-0808">Transferase</keyword>
<comment type="caution">
    <text evidence="16">The sequence shown here is derived from an EMBL/GenBank/DDBJ whole genome shotgun (WGS) entry which is preliminary data.</text>
</comment>
<evidence type="ECO:0000256" key="6">
    <source>
        <dbReference type="ARBA" id="ARBA00022723"/>
    </source>
</evidence>
<evidence type="ECO:0000256" key="10">
    <source>
        <dbReference type="ARBA" id="ARBA00022989"/>
    </source>
</evidence>
<dbReference type="PROSITE" id="PS50089">
    <property type="entry name" value="ZF_RING_2"/>
    <property type="match status" value="1"/>
</dbReference>
<gene>
    <name evidence="16" type="ORF">BCR44DRAFT_1432362</name>
</gene>
<evidence type="ECO:0000256" key="12">
    <source>
        <dbReference type="PROSITE-ProRule" id="PRU00175"/>
    </source>
</evidence>
<feature type="region of interest" description="Disordered" evidence="13">
    <location>
        <begin position="236"/>
        <end position="257"/>
    </location>
</feature>
<comment type="subcellular location">
    <subcellularLocation>
        <location evidence="2">Membrane</location>
        <topology evidence="2">Multi-pass membrane protein</topology>
    </subcellularLocation>
</comment>
<organism evidence="16 17">
    <name type="scientific">Catenaria anguillulae PL171</name>
    <dbReference type="NCBI Taxonomy" id="765915"/>
    <lineage>
        <taxon>Eukaryota</taxon>
        <taxon>Fungi</taxon>
        <taxon>Fungi incertae sedis</taxon>
        <taxon>Blastocladiomycota</taxon>
        <taxon>Blastocladiomycetes</taxon>
        <taxon>Blastocladiales</taxon>
        <taxon>Catenariaceae</taxon>
        <taxon>Catenaria</taxon>
    </lineage>
</organism>
<keyword evidence="6" id="KW-0479">Metal-binding</keyword>
<evidence type="ECO:0000256" key="1">
    <source>
        <dbReference type="ARBA" id="ARBA00000900"/>
    </source>
</evidence>
<feature type="compositionally biased region" description="Low complexity" evidence="13">
    <location>
        <begin position="13"/>
        <end position="24"/>
    </location>
</feature>
<keyword evidence="9" id="KW-0862">Zinc</keyword>
<dbReference type="OrthoDB" id="8062037at2759"/>
<dbReference type="GO" id="GO:0008270">
    <property type="term" value="F:zinc ion binding"/>
    <property type="evidence" value="ECO:0007669"/>
    <property type="project" value="UniProtKB-KW"/>
</dbReference>
<dbReference type="SUPFAM" id="SSF57850">
    <property type="entry name" value="RING/U-box"/>
    <property type="match status" value="1"/>
</dbReference>
<dbReference type="STRING" id="765915.A0A1Y2HPY5"/>
<feature type="region of interest" description="Disordered" evidence="13">
    <location>
        <begin position="531"/>
        <end position="562"/>
    </location>
</feature>
<proteinExistence type="predicted"/>
<dbReference type="SMART" id="SM00184">
    <property type="entry name" value="RING"/>
    <property type="match status" value="1"/>
</dbReference>
<name>A0A1Y2HPY5_9FUNG</name>
<feature type="region of interest" description="Disordered" evidence="13">
    <location>
        <begin position="496"/>
        <end position="517"/>
    </location>
</feature>
<keyword evidence="5 14" id="KW-0812">Transmembrane</keyword>
<protein>
    <recommendedName>
        <fullName evidence="3">RING-type E3 ubiquitin transferase</fullName>
        <ecNumber evidence="3">2.3.2.27</ecNumber>
    </recommendedName>
</protein>
<dbReference type="GO" id="GO:0016567">
    <property type="term" value="P:protein ubiquitination"/>
    <property type="evidence" value="ECO:0007669"/>
    <property type="project" value="TreeGrafter"/>
</dbReference>
<dbReference type="Pfam" id="PF13639">
    <property type="entry name" value="zf-RING_2"/>
    <property type="match status" value="1"/>
</dbReference>
<feature type="compositionally biased region" description="Acidic residues" evidence="13">
    <location>
        <begin position="502"/>
        <end position="515"/>
    </location>
</feature>
<evidence type="ECO:0000256" key="13">
    <source>
        <dbReference type="SAM" id="MobiDB-lite"/>
    </source>
</evidence>
<feature type="compositionally biased region" description="Basic and acidic residues" evidence="13">
    <location>
        <begin position="552"/>
        <end position="562"/>
    </location>
</feature>
<dbReference type="AlphaFoldDB" id="A0A1Y2HPY5"/>
<reference evidence="16 17" key="1">
    <citation type="submission" date="2016-07" db="EMBL/GenBank/DDBJ databases">
        <title>Pervasive Adenine N6-methylation of Active Genes in Fungi.</title>
        <authorList>
            <consortium name="DOE Joint Genome Institute"/>
            <person name="Mondo S.J."/>
            <person name="Dannebaum R.O."/>
            <person name="Kuo R.C."/>
            <person name="Labutti K."/>
            <person name="Haridas S."/>
            <person name="Kuo A."/>
            <person name="Salamov A."/>
            <person name="Ahrendt S.R."/>
            <person name="Lipzen A."/>
            <person name="Sullivan W."/>
            <person name="Andreopoulos W.B."/>
            <person name="Clum A."/>
            <person name="Lindquist E."/>
            <person name="Daum C."/>
            <person name="Ramamoorthy G.K."/>
            <person name="Gryganskyi A."/>
            <person name="Culley D."/>
            <person name="Magnuson J.K."/>
            <person name="James T.Y."/>
            <person name="O'Malley M.A."/>
            <person name="Stajich J.E."/>
            <person name="Spatafora J.W."/>
            <person name="Visel A."/>
            <person name="Grigoriev I.V."/>
        </authorList>
    </citation>
    <scope>NUCLEOTIDE SEQUENCE [LARGE SCALE GENOMIC DNA]</scope>
    <source>
        <strain evidence="16 17">PL171</strain>
    </source>
</reference>
<keyword evidence="8" id="KW-0833">Ubl conjugation pathway</keyword>
<evidence type="ECO:0000259" key="15">
    <source>
        <dbReference type="PROSITE" id="PS50089"/>
    </source>
</evidence>
<feature type="domain" description="RING-type" evidence="15">
    <location>
        <begin position="262"/>
        <end position="301"/>
    </location>
</feature>
<feature type="compositionally biased region" description="Pro residues" evidence="13">
    <location>
        <begin position="1"/>
        <end position="12"/>
    </location>
</feature>
<feature type="transmembrane region" description="Helical" evidence="14">
    <location>
        <begin position="67"/>
        <end position="96"/>
    </location>
</feature>
<dbReference type="Gene3D" id="3.30.40.10">
    <property type="entry name" value="Zinc/RING finger domain, C3HC4 (zinc finger)"/>
    <property type="match status" value="1"/>
</dbReference>